<dbReference type="InterPro" id="IPR037951">
    <property type="entry name" value="MopB_CT_YdeP"/>
</dbReference>
<dbReference type="PANTHER" id="PTHR43105:SF4">
    <property type="entry name" value="PROTEIN YDEP"/>
    <property type="match status" value="1"/>
</dbReference>
<evidence type="ECO:0000259" key="10">
    <source>
        <dbReference type="Pfam" id="PF00384"/>
    </source>
</evidence>
<evidence type="ECO:0000259" key="11">
    <source>
        <dbReference type="Pfam" id="PF01568"/>
    </source>
</evidence>
<dbReference type="RefSeq" id="WP_373973327.1">
    <property type="nucleotide sequence ID" value="NZ_JBHDLJ010000018.1"/>
</dbReference>
<evidence type="ECO:0000256" key="3">
    <source>
        <dbReference type="ARBA" id="ARBA00010312"/>
    </source>
</evidence>
<accession>A0ABV4UV47</accession>
<name>A0ABV4UV47_9MICC</name>
<evidence type="ECO:0000256" key="4">
    <source>
        <dbReference type="ARBA" id="ARBA00022485"/>
    </source>
</evidence>
<feature type="domain" description="Molybdopterin dinucleotide-binding" evidence="11">
    <location>
        <begin position="650"/>
        <end position="756"/>
    </location>
</feature>
<dbReference type="InterPro" id="IPR050123">
    <property type="entry name" value="Prok_molybdopt-oxidoreductase"/>
</dbReference>
<keyword evidence="6" id="KW-0479">Metal-binding</keyword>
<comment type="caution">
    <text evidence="12">The sequence shown here is derived from an EMBL/GenBank/DDBJ whole genome shotgun (WGS) entry which is preliminary data.</text>
</comment>
<dbReference type="PANTHER" id="PTHR43105">
    <property type="entry name" value="RESPIRATORY NITRATE REDUCTASE"/>
    <property type="match status" value="1"/>
</dbReference>
<protein>
    <submittedName>
        <fullName evidence="12">FdhF/YdeP family oxidoreductase</fullName>
    </submittedName>
</protein>
<dbReference type="Pfam" id="PF00384">
    <property type="entry name" value="Molybdopterin"/>
    <property type="match status" value="1"/>
</dbReference>
<keyword evidence="9" id="KW-0411">Iron-sulfur</keyword>
<proteinExistence type="inferred from homology"/>
<dbReference type="InterPro" id="IPR010046">
    <property type="entry name" value="Mopterin_OxRdtse_a_bac"/>
</dbReference>
<dbReference type="InterPro" id="IPR041953">
    <property type="entry name" value="YdeP_MopB"/>
</dbReference>
<gene>
    <name evidence="12" type="ORF">ACETWP_16300</name>
</gene>
<comment type="cofactor">
    <cofactor evidence="2">
        <name>[4Fe-4S] cluster</name>
        <dbReference type="ChEBI" id="CHEBI:49883"/>
    </cofactor>
</comment>
<dbReference type="Gene3D" id="3.40.228.10">
    <property type="entry name" value="Dimethylsulfoxide Reductase, domain 2"/>
    <property type="match status" value="1"/>
</dbReference>
<evidence type="ECO:0000313" key="12">
    <source>
        <dbReference type="EMBL" id="MFB0836152.1"/>
    </source>
</evidence>
<sequence length="782" mass="85982">MPKSNPQVEEPDEKDIVVGDRPKTWAAGIPGVFHSMEPALDHMGPNRTRKTVLAMNQKDGFDCPSCAWPDPGRRKTFEFCENGAKAVTWEATPVVIAPEFWAEHSVSELRQRSEYWLGMQGRLTEPVYKPAGEDHYRPIAWSEAISILGDRLNGLDSPDHAAFYTSGRTSNEAAFLYQLFVRAYGTNNLPDCSNMCHESSGWGMGQTIGVGKATVTFDDFANADLIIIMGQNPGTNHPRMLTELEACKENGGQIVAVNPLPEAGLRRYKNPQKIKGIIGRGTELADQFLHIRLGGDMALLQAVSKRVLDAEERNPGKVLDHDFLQKHCEGLEELREHLSHLDEQAVLQATGLASAQIDELADRYMAAEKVIITWAMGITQQKKAVSTIKEIINLLLLRGNMGKPGAGASPIRGHSNVQGDRTMGIWEQMPPAFLEALGREFNFQPPLEHGVDAVETFRRMRDGRIKVFVALGGNLVGAISDTHVAEAAMETTDLTVQISTKLNRSHTVVGREALILPTMGRTEIDIQESGPQFVSVEDTVCAVHPSWGKVEPVSHQLLSEVAIVCRIAREVLGDGIGADWEGFEKNYDLIRDHISHVVSGCENYNERIRQEGGFILAHGPRDSRTFHTPTGKAMITVNELEYLEQPPGTLILQTLRSHDQFNTTIYGHNDRYRGIKKGRHVVFVNPEDIAELGLEDGQFVDVRGTYDDGVDRVLRQFRVVSYPTARGCAAAYYPEANVLVPLDSVAEGSNTPVSKAVIVRLEPAQAPSPADSAAPGTTASVS</sequence>
<evidence type="ECO:0000256" key="2">
    <source>
        <dbReference type="ARBA" id="ARBA00001966"/>
    </source>
</evidence>
<dbReference type="NCBIfam" id="TIGR01701">
    <property type="entry name" value="Fdhalpha-like"/>
    <property type="match status" value="1"/>
</dbReference>
<dbReference type="InterPro" id="IPR006656">
    <property type="entry name" value="Mopterin_OxRdtase"/>
</dbReference>
<keyword evidence="8" id="KW-0408">Iron</keyword>
<evidence type="ECO:0000313" key="13">
    <source>
        <dbReference type="Proteomes" id="UP001575652"/>
    </source>
</evidence>
<keyword evidence="7" id="KW-0560">Oxidoreductase</keyword>
<dbReference type="CDD" id="cd02767">
    <property type="entry name" value="MopB_ydeP"/>
    <property type="match status" value="1"/>
</dbReference>
<organism evidence="12 13">
    <name type="scientific">Arthrobacter halodurans</name>
    <dbReference type="NCBI Taxonomy" id="516699"/>
    <lineage>
        <taxon>Bacteria</taxon>
        <taxon>Bacillati</taxon>
        <taxon>Actinomycetota</taxon>
        <taxon>Actinomycetes</taxon>
        <taxon>Micrococcales</taxon>
        <taxon>Micrococcaceae</taxon>
        <taxon>Arthrobacter</taxon>
    </lineage>
</organism>
<feature type="domain" description="Molybdopterin oxidoreductase" evidence="10">
    <location>
        <begin position="122"/>
        <end position="497"/>
    </location>
</feature>
<evidence type="ECO:0000256" key="9">
    <source>
        <dbReference type="ARBA" id="ARBA00023014"/>
    </source>
</evidence>
<evidence type="ECO:0000256" key="7">
    <source>
        <dbReference type="ARBA" id="ARBA00023002"/>
    </source>
</evidence>
<comment type="cofactor">
    <cofactor evidence="1">
        <name>Mo-bis(molybdopterin guanine dinucleotide)</name>
        <dbReference type="ChEBI" id="CHEBI:60539"/>
    </cofactor>
</comment>
<dbReference type="InterPro" id="IPR006657">
    <property type="entry name" value="MoPterin_dinucl-bd_dom"/>
</dbReference>
<dbReference type="PIRSF" id="PIRSF000144">
    <property type="entry name" value="CbbBc"/>
    <property type="match status" value="1"/>
</dbReference>
<dbReference type="Pfam" id="PF01568">
    <property type="entry name" value="Molydop_binding"/>
    <property type="match status" value="1"/>
</dbReference>
<evidence type="ECO:0000256" key="5">
    <source>
        <dbReference type="ARBA" id="ARBA00022505"/>
    </source>
</evidence>
<evidence type="ECO:0000256" key="8">
    <source>
        <dbReference type="ARBA" id="ARBA00023004"/>
    </source>
</evidence>
<keyword evidence="13" id="KW-1185">Reference proteome</keyword>
<evidence type="ECO:0000256" key="1">
    <source>
        <dbReference type="ARBA" id="ARBA00001942"/>
    </source>
</evidence>
<dbReference type="Gene3D" id="2.40.40.20">
    <property type="match status" value="1"/>
</dbReference>
<reference evidence="12 13" key="1">
    <citation type="submission" date="2024-09" db="EMBL/GenBank/DDBJ databases">
        <authorList>
            <person name="Salinas-Garcia M.A."/>
            <person name="Prieme A."/>
        </authorList>
    </citation>
    <scope>NUCLEOTIDE SEQUENCE [LARGE SCALE GENOMIC DNA]</scope>
    <source>
        <strain evidence="12 13">DSM 21081</strain>
    </source>
</reference>
<dbReference type="CDD" id="cd02787">
    <property type="entry name" value="MopB_CT_ydeP"/>
    <property type="match status" value="1"/>
</dbReference>
<comment type="similarity">
    <text evidence="3">Belongs to the prokaryotic molybdopterin-containing oxidoreductase family.</text>
</comment>
<dbReference type="SUPFAM" id="SSF53706">
    <property type="entry name" value="Formate dehydrogenase/DMSO reductase, domains 1-3"/>
    <property type="match status" value="1"/>
</dbReference>
<dbReference type="Proteomes" id="UP001575652">
    <property type="component" value="Unassembled WGS sequence"/>
</dbReference>
<dbReference type="Gene3D" id="3.40.50.740">
    <property type="match status" value="1"/>
</dbReference>
<dbReference type="InterPro" id="IPR009010">
    <property type="entry name" value="Asp_de-COase-like_dom_sf"/>
</dbReference>
<keyword evidence="4" id="KW-0004">4Fe-4S</keyword>
<keyword evidence="5" id="KW-0500">Molybdenum</keyword>
<dbReference type="SUPFAM" id="SSF50692">
    <property type="entry name" value="ADC-like"/>
    <property type="match status" value="1"/>
</dbReference>
<evidence type="ECO:0000256" key="6">
    <source>
        <dbReference type="ARBA" id="ARBA00022723"/>
    </source>
</evidence>
<dbReference type="EMBL" id="JBHDLJ010000018">
    <property type="protein sequence ID" value="MFB0836152.1"/>
    <property type="molecule type" value="Genomic_DNA"/>
</dbReference>